<dbReference type="Gene3D" id="3.10.450.50">
    <property type="match status" value="1"/>
</dbReference>
<dbReference type="InterPro" id="IPR036388">
    <property type="entry name" value="WH-like_DNA-bd_sf"/>
</dbReference>
<dbReference type="eggNOG" id="COG1595">
    <property type="taxonomic scope" value="Bacteria"/>
</dbReference>
<dbReference type="InterPro" id="IPR014303">
    <property type="entry name" value="RNA_pol_sigma-70_ECF"/>
</dbReference>
<dbReference type="Gene3D" id="1.10.1740.10">
    <property type="match status" value="1"/>
</dbReference>
<protein>
    <submittedName>
        <fullName evidence="4">RNA polymerase sigma-70 factor</fullName>
    </submittedName>
</protein>
<gene>
    <name evidence="4" type="ordered locus">gll0669</name>
</gene>
<dbReference type="AlphaFoldDB" id="Q7NMU6"/>
<dbReference type="InParanoid" id="Q7NMU6"/>
<evidence type="ECO:0000313" key="5">
    <source>
        <dbReference type="Proteomes" id="UP000000557"/>
    </source>
</evidence>
<dbReference type="PANTHER" id="PTHR30173:SF36">
    <property type="entry name" value="ECF RNA POLYMERASE SIGMA FACTOR SIGJ"/>
    <property type="match status" value="1"/>
</dbReference>
<accession>Q7NMU6</accession>
<dbReference type="InterPro" id="IPR013324">
    <property type="entry name" value="RNA_pol_sigma_r3/r4-like"/>
</dbReference>
<dbReference type="InterPro" id="IPR007627">
    <property type="entry name" value="RNA_pol_sigma70_r2"/>
</dbReference>
<sequence length="300" mass="33181">MAAQRTAMDDLETFQQHRGMLFAIAYRMLGTVADAEDMVQETFLRWQQASAAGVQSQKSYLAAVVTRLSIDHLRSARVRREQYVGPWLPEPLAQTAADPLQQSELADSLSMAFLVLLESLSPLERAVFLLSEVFEYDHAEIARIVDKSPANCRQILRRARRHLAERQPRFRSSRPHSEKLVARFLQACSGGDLEGLLAVLAPEVTLVGDGGGKVAATIRPLQGAARVARFFVALRRRVGHFTLMPTVINGQSGIAFLVAGNLQSAMTFDITEAGIQTIYSVRNPEKLQRFAQSLGMPLPP</sequence>
<evidence type="ECO:0000259" key="3">
    <source>
        <dbReference type="Pfam" id="PF08281"/>
    </source>
</evidence>
<evidence type="ECO:0000259" key="2">
    <source>
        <dbReference type="Pfam" id="PF04542"/>
    </source>
</evidence>
<dbReference type="Pfam" id="PF08281">
    <property type="entry name" value="Sigma70_r4_2"/>
    <property type="match status" value="1"/>
</dbReference>
<dbReference type="RefSeq" id="WP_011140671.1">
    <property type="nucleotide sequence ID" value="NC_005125.1"/>
</dbReference>
<dbReference type="KEGG" id="gvi:gll0669"/>
<name>Q7NMU6_GLOVI</name>
<feature type="domain" description="RNA polymerase sigma-70 region 2" evidence="2">
    <location>
        <begin position="14"/>
        <end position="77"/>
    </location>
</feature>
<feature type="domain" description="RNA polymerase sigma factor 70 region 4 type 2" evidence="3">
    <location>
        <begin position="111"/>
        <end position="163"/>
    </location>
</feature>
<dbReference type="GO" id="GO:0003677">
    <property type="term" value="F:DNA binding"/>
    <property type="evidence" value="ECO:0007669"/>
    <property type="project" value="InterPro"/>
</dbReference>
<evidence type="ECO:0000256" key="1">
    <source>
        <dbReference type="ARBA" id="ARBA00011344"/>
    </source>
</evidence>
<keyword evidence="5" id="KW-1185">Reference proteome</keyword>
<dbReference type="InterPro" id="IPR032710">
    <property type="entry name" value="NTF2-like_dom_sf"/>
</dbReference>
<dbReference type="OrthoDB" id="3211555at2"/>
<organism evidence="4 5">
    <name type="scientific">Gloeobacter violaceus (strain ATCC 29082 / PCC 7421)</name>
    <dbReference type="NCBI Taxonomy" id="251221"/>
    <lineage>
        <taxon>Bacteria</taxon>
        <taxon>Bacillati</taxon>
        <taxon>Cyanobacteriota</taxon>
        <taxon>Cyanophyceae</taxon>
        <taxon>Gloeobacterales</taxon>
        <taxon>Gloeobacteraceae</taxon>
        <taxon>Gloeobacter</taxon>
    </lineage>
</organism>
<dbReference type="SUPFAM" id="SSF88946">
    <property type="entry name" value="Sigma2 domain of RNA polymerase sigma factors"/>
    <property type="match status" value="1"/>
</dbReference>
<dbReference type="EnsemblBacteria" id="BAC88610">
    <property type="protein sequence ID" value="BAC88610"/>
    <property type="gene ID" value="BAC88610"/>
</dbReference>
<dbReference type="InterPro" id="IPR014284">
    <property type="entry name" value="RNA_pol_sigma-70_dom"/>
</dbReference>
<dbReference type="EMBL" id="BA000045">
    <property type="protein sequence ID" value="BAC88610.1"/>
    <property type="molecule type" value="Genomic_DNA"/>
</dbReference>
<dbReference type="NCBIfam" id="NF007214">
    <property type="entry name" value="PRK09636.1"/>
    <property type="match status" value="1"/>
</dbReference>
<dbReference type="GO" id="GO:0016987">
    <property type="term" value="F:sigma factor activity"/>
    <property type="evidence" value="ECO:0000318"/>
    <property type="project" value="GO_Central"/>
</dbReference>
<dbReference type="NCBIfam" id="TIGR02957">
    <property type="entry name" value="SigX4"/>
    <property type="match status" value="1"/>
</dbReference>
<dbReference type="Gene3D" id="1.10.10.10">
    <property type="entry name" value="Winged helix-like DNA-binding domain superfamily/Winged helix DNA-binding domain"/>
    <property type="match status" value="1"/>
</dbReference>
<proteinExistence type="predicted"/>
<dbReference type="STRING" id="251221.gene:10758145"/>
<dbReference type="NCBIfam" id="TIGR02937">
    <property type="entry name" value="sigma70-ECF"/>
    <property type="match status" value="1"/>
</dbReference>
<evidence type="ECO:0000313" key="4">
    <source>
        <dbReference type="EMBL" id="BAC88610.1"/>
    </source>
</evidence>
<dbReference type="SUPFAM" id="SSF54427">
    <property type="entry name" value="NTF2-like"/>
    <property type="match status" value="1"/>
</dbReference>
<dbReference type="PATRIC" id="fig|251221.4.peg.678"/>
<dbReference type="Proteomes" id="UP000000557">
    <property type="component" value="Chromosome"/>
</dbReference>
<comment type="subunit">
    <text evidence="1">Interacts transiently with the RNA polymerase catalytic core formed by RpoA, RpoB, RpoC and RpoZ (2 alpha, 1 beta, 1 beta' and 1 omega subunit) to form the RNA polymerase holoenzyme that can initiate transcription.</text>
</comment>
<dbReference type="InterPro" id="IPR013249">
    <property type="entry name" value="RNA_pol_sigma70_r4_t2"/>
</dbReference>
<reference evidence="4 5" key="1">
    <citation type="journal article" date="2003" name="DNA Res.">
        <title>Complete genome structure of Gloeobacter violaceus PCC 7421, a cyanobacterium that lacks thylakoids.</title>
        <authorList>
            <person name="Nakamura Y."/>
            <person name="Kaneko T."/>
            <person name="Sato S."/>
            <person name="Mimuro M."/>
            <person name="Miyashita H."/>
            <person name="Tsuchiya T."/>
            <person name="Sasamoto S."/>
            <person name="Watanabe A."/>
            <person name="Kawashima K."/>
            <person name="Kishida Y."/>
            <person name="Kiyokawa C."/>
            <person name="Kohara M."/>
            <person name="Matsumoto M."/>
            <person name="Matsuno A."/>
            <person name="Nakazaki N."/>
            <person name="Shimpo S."/>
            <person name="Takeuchi C."/>
            <person name="Yamada M."/>
            <person name="Tabata S."/>
        </authorList>
    </citation>
    <scope>NUCLEOTIDE SEQUENCE [LARGE SCALE GENOMIC DNA]</scope>
    <source>
        <strain evidence="5">ATCC 29082 / PCC 7421</strain>
    </source>
</reference>
<reference evidence="4 5" key="2">
    <citation type="journal article" date="2003" name="DNA Res.">
        <title>Complete genome structure of Gloeobacter violaceus PCC 7421, a cyanobacterium that lacks thylakoids (supplement).</title>
        <authorList>
            <person name="Nakamura Y."/>
            <person name="Kaneko T."/>
            <person name="Sato S."/>
            <person name="Mimuro M."/>
            <person name="Miyashita H."/>
            <person name="Tsuchiya T."/>
            <person name="Sasamoto S."/>
            <person name="Watanabe A."/>
            <person name="Kawashima K."/>
            <person name="Kishida Y."/>
            <person name="Kiyokawa C."/>
            <person name="Kohara M."/>
            <person name="Matsumoto M."/>
            <person name="Matsuno A."/>
            <person name="Nakazaki N."/>
            <person name="Shimpo S."/>
            <person name="Takeuchi C."/>
            <person name="Yamada M."/>
            <person name="Tabata S."/>
        </authorList>
    </citation>
    <scope>NUCLEOTIDE SEQUENCE [LARGE SCALE GENOMIC DNA]</scope>
    <source>
        <strain evidence="5">ATCC 29082 / PCC 7421</strain>
    </source>
</reference>
<dbReference type="PANTHER" id="PTHR30173">
    <property type="entry name" value="SIGMA 19 FACTOR"/>
    <property type="match status" value="1"/>
</dbReference>
<dbReference type="HOGENOM" id="CLU_047691_22_0_3"/>
<dbReference type="Pfam" id="PF04542">
    <property type="entry name" value="Sigma70_r2"/>
    <property type="match status" value="1"/>
</dbReference>
<dbReference type="InterPro" id="IPR013325">
    <property type="entry name" value="RNA_pol_sigma_r2"/>
</dbReference>
<dbReference type="InterPro" id="IPR052704">
    <property type="entry name" value="ECF_Sigma-70_Domain"/>
</dbReference>
<dbReference type="SUPFAM" id="SSF88659">
    <property type="entry name" value="Sigma3 and sigma4 domains of RNA polymerase sigma factors"/>
    <property type="match status" value="1"/>
</dbReference>
<dbReference type="GO" id="GO:0006352">
    <property type="term" value="P:DNA-templated transcription initiation"/>
    <property type="evidence" value="ECO:0007669"/>
    <property type="project" value="InterPro"/>
</dbReference>